<evidence type="ECO:0000313" key="3">
    <source>
        <dbReference type="EMBL" id="HDD45436.1"/>
    </source>
</evidence>
<sequence>MAEILNNIKWNLINKSNFEISKEQINKEILDIPYFPAQNYVNFDGNLDIYSDICIKYFTDGTTLFGLYEPEIESQRFILIEIRNNARKFNYRFTSQEFPQFRKYFSLTYDDNYLYLFGGYVNQRCSCDLWIYYYSTNKWENKTPIFPESENYPGRRRYGSLIKKDNYLYLFGGEVDVIIGQFERSENWITLNDLWRFDLDSSTWIQYDLGSFLPREIGKIVYVDEQYLHIAFADKIIVYDLINDNIHDTIGNLSNPIEKDIISFYKNNKWYILTSGKKLYEYNPYSYTFSLVQNNVLAIDDSGIGFIYHTESKNYGNVDYTRTKKVFCPKKIEISSGNEIEKYDINVFPAGYITNICHIGDKKLFIFSGIDYYNNRYVFYEGQNSTWIFDGKTNQTTLIDTTSQICPCERIYAGICYDKDRNCIWLFGGWNGTNYLNDLWKFDLNTYKWIKIDAQGEIPDKRRKVGICYVLGKVWIVGGENEAETFNDMYYYDIETNTWHREYPIDIIPFGTENV</sequence>
<dbReference type="InterPro" id="IPR015915">
    <property type="entry name" value="Kelch-typ_b-propeller"/>
</dbReference>
<evidence type="ECO:0008006" key="4">
    <source>
        <dbReference type="Google" id="ProtNLM"/>
    </source>
</evidence>
<dbReference type="Pfam" id="PF24681">
    <property type="entry name" value="Kelch_KLHDC2_KLHL20_DRC7"/>
    <property type="match status" value="2"/>
</dbReference>
<name>A0A7C0U4A6_DESA2</name>
<dbReference type="Gene3D" id="2.120.10.80">
    <property type="entry name" value="Kelch-type beta propeller"/>
    <property type="match status" value="2"/>
</dbReference>
<reference evidence="3" key="1">
    <citation type="journal article" date="2020" name="mSystems">
        <title>Genome- and Community-Level Interaction Insights into Carbon Utilization and Element Cycling Functions of Hydrothermarchaeota in Hydrothermal Sediment.</title>
        <authorList>
            <person name="Zhou Z."/>
            <person name="Liu Y."/>
            <person name="Xu W."/>
            <person name="Pan J."/>
            <person name="Luo Z.H."/>
            <person name="Li M."/>
        </authorList>
    </citation>
    <scope>NUCLEOTIDE SEQUENCE [LARGE SCALE GENOMIC DNA]</scope>
    <source>
        <strain evidence="3">HyVt-233</strain>
    </source>
</reference>
<dbReference type="Proteomes" id="UP000886289">
    <property type="component" value="Unassembled WGS sequence"/>
</dbReference>
<evidence type="ECO:0000256" key="1">
    <source>
        <dbReference type="ARBA" id="ARBA00022441"/>
    </source>
</evidence>
<comment type="caution">
    <text evidence="3">The sequence shown here is derived from an EMBL/GenBank/DDBJ whole genome shotgun (WGS) entry which is preliminary data.</text>
</comment>
<dbReference type="PANTHER" id="PTHR46093:SF18">
    <property type="entry name" value="FIBRONECTIN TYPE-III DOMAIN-CONTAINING PROTEIN"/>
    <property type="match status" value="1"/>
</dbReference>
<evidence type="ECO:0000256" key="2">
    <source>
        <dbReference type="ARBA" id="ARBA00022737"/>
    </source>
</evidence>
<protein>
    <recommendedName>
        <fullName evidence="4">Kelch-like protein</fullName>
    </recommendedName>
</protein>
<keyword evidence="2" id="KW-0677">Repeat</keyword>
<dbReference type="EMBL" id="DRBS01000421">
    <property type="protein sequence ID" value="HDD45436.1"/>
    <property type="molecule type" value="Genomic_DNA"/>
</dbReference>
<proteinExistence type="predicted"/>
<organism evidence="3">
    <name type="scientific">Desulfofervidus auxilii</name>
    <dbReference type="NCBI Taxonomy" id="1621989"/>
    <lineage>
        <taxon>Bacteria</taxon>
        <taxon>Pseudomonadati</taxon>
        <taxon>Thermodesulfobacteriota</taxon>
        <taxon>Candidatus Desulfofervidia</taxon>
        <taxon>Candidatus Desulfofervidales</taxon>
        <taxon>Candidatus Desulfofervidaceae</taxon>
        <taxon>Candidatus Desulfofervidus</taxon>
    </lineage>
</organism>
<dbReference type="PANTHER" id="PTHR46093">
    <property type="entry name" value="ACYL-COA-BINDING DOMAIN-CONTAINING PROTEIN 5"/>
    <property type="match status" value="1"/>
</dbReference>
<feature type="non-terminal residue" evidence="3">
    <location>
        <position position="515"/>
    </location>
</feature>
<dbReference type="SUPFAM" id="SSF117281">
    <property type="entry name" value="Kelch motif"/>
    <property type="match status" value="2"/>
</dbReference>
<keyword evidence="1" id="KW-0880">Kelch repeat</keyword>
<accession>A0A7C0U4A6</accession>
<dbReference type="AlphaFoldDB" id="A0A7C0U4A6"/>
<gene>
    <name evidence="3" type="ORF">ENG63_11375</name>
</gene>